<dbReference type="HOGENOM" id="CLU_030405_0_0_4"/>
<reference evidence="2 3" key="1">
    <citation type="journal article" date="2011" name="J. Bacteriol.">
        <title>Complete genome sequence of the plant pathogen Ralstonia solanacearum strain Po82.</title>
        <authorList>
            <person name="Xu J."/>
            <person name="Zheng H.J."/>
            <person name="Liu L."/>
            <person name="Pan Z.C."/>
            <person name="Prior P."/>
            <person name="Tang B."/>
            <person name="Xu J.S."/>
            <person name="Zhang H."/>
            <person name="Tian Q."/>
            <person name="Zhang L.Q."/>
            <person name="Feng J."/>
        </authorList>
    </citation>
    <scope>NUCLEOTIDE SEQUENCE [LARGE SCALE GENOMIC DNA]</scope>
    <source>
        <strain evidence="3">Po82</strain>
    </source>
</reference>
<keyword evidence="2" id="KW-0614">Plasmid</keyword>
<dbReference type="EMBL" id="CP002820">
    <property type="protein sequence ID" value="AEG71355.1"/>
    <property type="molecule type" value="Genomic_DNA"/>
</dbReference>
<feature type="region of interest" description="Disordered" evidence="1">
    <location>
        <begin position="42"/>
        <end position="189"/>
    </location>
</feature>
<sequence>MGACPHGVDRLTWWISECQGAALRADPITDAIRTMRTSLNSASGLAPIPTYPQASTDHTPATELPPAGRAPVCASSKLSNLSTLSTQSSRKSSASLSISVSGRQPETDRPGHDVERSPSLSPQSRMTSPDPLLGGHSQRSNSSLSQLRQAPASMQVSSARSSALDSLGGNPPPPTVHTPHPGQDSHGVDVPNRMQIAEQLRDIFRPHFNGANDAQFEALIQQRAERLNEMGETPASLAEVLSKGANRDRLAQAMVGFVRSVPFGVASRLFDVKQQLTAFAKTPAQVGAVVGAGSGVADAFGGSLVTKATGNTQWLAASAAHLEPVMAQAHQAVQPSLRRLAVEVSAAFQAYSLRNVVRTGVAPLATHALGAATAANVDSWIAAVGGPVAGAAAYMAMQHMNETQHRTGAEYLLGRTDWEAQFTLLKQSTWTDPLKGAAQRAAKLPVDLLTETLAATRSLFTATNIIKNAGALAGGFAGVLTAQTAAGRMATNAGASEEAVVAVKRAVSTVLSAPVYAAWTTADVTAGPIVDAAAGRIQQAFDPRPQTVTPAHTAIDIV</sequence>
<dbReference type="PATRIC" id="fig|1031711.3.peg.3937"/>
<geneLocation type="plasmid" evidence="3"/>
<feature type="compositionally biased region" description="Low complexity" evidence="1">
    <location>
        <begin position="75"/>
        <end position="101"/>
    </location>
</feature>
<dbReference type="AlphaFoldDB" id="F6G9Y7"/>
<feature type="compositionally biased region" description="Polar residues" evidence="1">
    <location>
        <begin position="152"/>
        <end position="164"/>
    </location>
</feature>
<organism evidence="2 3">
    <name type="scientific">Ralstonia solanacearum (strain Po82)</name>
    <dbReference type="NCBI Taxonomy" id="1031711"/>
    <lineage>
        <taxon>Bacteria</taxon>
        <taxon>Pseudomonadati</taxon>
        <taxon>Pseudomonadota</taxon>
        <taxon>Betaproteobacteria</taxon>
        <taxon>Burkholderiales</taxon>
        <taxon>Burkholderiaceae</taxon>
        <taxon>Ralstonia</taxon>
        <taxon>Ralstonia solanacearum species complex</taxon>
    </lineage>
</organism>
<name>F6G9Y7_RALS8</name>
<accession>F6G9Y7</accession>
<feature type="compositionally biased region" description="Low complexity" evidence="1">
    <location>
        <begin position="137"/>
        <end position="149"/>
    </location>
</feature>
<evidence type="ECO:0000313" key="2">
    <source>
        <dbReference type="EMBL" id="AEG71355.1"/>
    </source>
</evidence>
<dbReference type="KEGG" id="rsn:RSPO_m00717"/>
<protein>
    <submittedName>
        <fullName evidence="2">Type III effector protein</fullName>
    </submittedName>
</protein>
<evidence type="ECO:0000256" key="1">
    <source>
        <dbReference type="SAM" id="MobiDB-lite"/>
    </source>
</evidence>
<evidence type="ECO:0000313" key="3">
    <source>
        <dbReference type="Proteomes" id="UP000007953"/>
    </source>
</evidence>
<gene>
    <name evidence="2" type="ordered locus">RSPO_m00717</name>
</gene>
<proteinExistence type="predicted"/>
<feature type="compositionally biased region" description="Basic and acidic residues" evidence="1">
    <location>
        <begin position="105"/>
        <end position="116"/>
    </location>
</feature>
<dbReference type="Proteomes" id="UP000007953">
    <property type="component" value="Plasmid megaplasmid"/>
</dbReference>
<feature type="compositionally biased region" description="Polar residues" evidence="1">
    <location>
        <begin position="118"/>
        <end position="127"/>
    </location>
</feature>